<dbReference type="GO" id="GO:0006048">
    <property type="term" value="P:UDP-N-acetylglucosamine biosynthetic process"/>
    <property type="evidence" value="ECO:0007669"/>
    <property type="project" value="UniProtKB-UniRule"/>
</dbReference>
<dbReference type="GO" id="GO:0004343">
    <property type="term" value="F:glucosamine 6-phosphate N-acetyltransferase activity"/>
    <property type="evidence" value="ECO:0007669"/>
    <property type="project" value="UniProtKB-UniRule"/>
</dbReference>
<feature type="domain" description="N-acetyltransferase" evidence="9">
    <location>
        <begin position="24"/>
        <end position="175"/>
    </location>
</feature>
<dbReference type="Gene3D" id="3.40.630.30">
    <property type="match status" value="1"/>
</dbReference>
<dbReference type="InterPro" id="IPR016181">
    <property type="entry name" value="Acyl_CoA_acyltransferase"/>
</dbReference>
<evidence type="ECO:0000256" key="3">
    <source>
        <dbReference type="ARBA" id="ARBA00011738"/>
    </source>
</evidence>
<evidence type="ECO:0000259" key="9">
    <source>
        <dbReference type="PROSITE" id="PS51186"/>
    </source>
</evidence>
<evidence type="ECO:0000256" key="2">
    <source>
        <dbReference type="ARBA" id="ARBA00004586"/>
    </source>
</evidence>
<keyword evidence="4 8" id="KW-0808">Transferase</keyword>
<dbReference type="PROSITE" id="PS51186">
    <property type="entry name" value="GNAT"/>
    <property type="match status" value="1"/>
</dbReference>
<reference evidence="10" key="1">
    <citation type="journal article" date="2020" name="Stud. Mycol.">
        <title>101 Dothideomycetes genomes: a test case for predicting lifestyles and emergence of pathogens.</title>
        <authorList>
            <person name="Haridas S."/>
            <person name="Albert R."/>
            <person name="Binder M."/>
            <person name="Bloem J."/>
            <person name="Labutti K."/>
            <person name="Salamov A."/>
            <person name="Andreopoulos B."/>
            <person name="Baker S."/>
            <person name="Barry K."/>
            <person name="Bills G."/>
            <person name="Bluhm B."/>
            <person name="Cannon C."/>
            <person name="Castanera R."/>
            <person name="Culley D."/>
            <person name="Daum C."/>
            <person name="Ezra D."/>
            <person name="Gonzalez J."/>
            <person name="Henrissat B."/>
            <person name="Kuo A."/>
            <person name="Liang C."/>
            <person name="Lipzen A."/>
            <person name="Lutzoni F."/>
            <person name="Magnuson J."/>
            <person name="Mondo S."/>
            <person name="Nolan M."/>
            <person name="Ohm R."/>
            <person name="Pangilinan J."/>
            <person name="Park H.-J."/>
            <person name="Ramirez L."/>
            <person name="Alfaro M."/>
            <person name="Sun H."/>
            <person name="Tritt A."/>
            <person name="Yoshinaga Y."/>
            <person name="Zwiers L.-H."/>
            <person name="Turgeon B."/>
            <person name="Goodwin S."/>
            <person name="Spatafora J."/>
            <person name="Crous P."/>
            <person name="Grigoriev I."/>
        </authorList>
    </citation>
    <scope>NUCLEOTIDE SEQUENCE</scope>
    <source>
        <strain evidence="10">CBS 130266</strain>
    </source>
</reference>
<comment type="catalytic activity">
    <reaction evidence="8">
        <text>D-glucosamine 6-phosphate + acetyl-CoA = N-acetyl-D-glucosamine 6-phosphate + CoA + H(+)</text>
        <dbReference type="Rhea" id="RHEA:10292"/>
        <dbReference type="ChEBI" id="CHEBI:15378"/>
        <dbReference type="ChEBI" id="CHEBI:57287"/>
        <dbReference type="ChEBI" id="CHEBI:57288"/>
        <dbReference type="ChEBI" id="CHEBI:57513"/>
        <dbReference type="ChEBI" id="CHEBI:58725"/>
        <dbReference type="EC" id="2.3.1.4"/>
    </reaction>
</comment>
<keyword evidence="5" id="KW-0256">Endoplasmic reticulum</keyword>
<dbReference type="PANTHER" id="PTHR13355:SF11">
    <property type="entry name" value="GLUCOSAMINE 6-PHOSPHATE N-ACETYLTRANSFERASE"/>
    <property type="match status" value="1"/>
</dbReference>
<dbReference type="OrthoDB" id="10039976at2759"/>
<dbReference type="SUPFAM" id="SSF55729">
    <property type="entry name" value="Acyl-CoA N-acyltransferases (Nat)"/>
    <property type="match status" value="1"/>
</dbReference>
<dbReference type="FunFam" id="3.40.630.30:FF:000048">
    <property type="entry name" value="Glucosamine 6-phosphate N-acetyltransferase"/>
    <property type="match status" value="1"/>
</dbReference>
<dbReference type="PANTHER" id="PTHR13355">
    <property type="entry name" value="GLUCOSAMINE 6-PHOSPHATE N-ACETYLTRANSFERASE"/>
    <property type="match status" value="1"/>
</dbReference>
<dbReference type="AlphaFoldDB" id="A0A9P4NQ79"/>
<dbReference type="CDD" id="cd04301">
    <property type="entry name" value="NAT_SF"/>
    <property type="match status" value="1"/>
</dbReference>
<comment type="subunit">
    <text evidence="3">Homodimer.</text>
</comment>
<dbReference type="InterPro" id="IPR000182">
    <property type="entry name" value="GNAT_dom"/>
</dbReference>
<dbReference type="Pfam" id="PF00583">
    <property type="entry name" value="Acetyltransf_1"/>
    <property type="match status" value="1"/>
</dbReference>
<dbReference type="GO" id="GO:0005789">
    <property type="term" value="C:endoplasmic reticulum membrane"/>
    <property type="evidence" value="ECO:0007669"/>
    <property type="project" value="UniProtKB-SubCell"/>
</dbReference>
<organism evidence="10 11">
    <name type="scientific">Tothia fuscella</name>
    <dbReference type="NCBI Taxonomy" id="1048955"/>
    <lineage>
        <taxon>Eukaryota</taxon>
        <taxon>Fungi</taxon>
        <taxon>Dikarya</taxon>
        <taxon>Ascomycota</taxon>
        <taxon>Pezizomycotina</taxon>
        <taxon>Dothideomycetes</taxon>
        <taxon>Pleosporomycetidae</taxon>
        <taxon>Venturiales</taxon>
        <taxon>Cylindrosympodiaceae</taxon>
        <taxon>Tothia</taxon>
    </lineage>
</organism>
<evidence type="ECO:0000256" key="1">
    <source>
        <dbReference type="ARBA" id="ARBA00004184"/>
    </source>
</evidence>
<evidence type="ECO:0000256" key="8">
    <source>
        <dbReference type="RuleBase" id="RU365086"/>
    </source>
</evidence>
<evidence type="ECO:0000256" key="6">
    <source>
        <dbReference type="ARBA" id="ARBA00023136"/>
    </source>
</evidence>
<evidence type="ECO:0000256" key="4">
    <source>
        <dbReference type="ARBA" id="ARBA00022679"/>
    </source>
</evidence>
<accession>A0A9P4NQ79</accession>
<name>A0A9P4NQ79_9PEZI</name>
<keyword evidence="6" id="KW-0472">Membrane</keyword>
<evidence type="ECO:0000256" key="5">
    <source>
        <dbReference type="ARBA" id="ARBA00022824"/>
    </source>
</evidence>
<comment type="subcellular location">
    <subcellularLocation>
        <location evidence="1">Endomembrane system</location>
        <topology evidence="1">Peripheral membrane protein</topology>
    </subcellularLocation>
    <subcellularLocation>
        <location evidence="2">Endoplasmic reticulum membrane</location>
    </subcellularLocation>
</comment>
<gene>
    <name evidence="10" type="ORF">EJ08DRAFT_650330</name>
</gene>
<keyword evidence="7 8" id="KW-0012">Acyltransferase</keyword>
<comment type="pathway">
    <text evidence="8">Nucleotide-sugar biosynthesis; UDP-N-acetyl-alpha-D-glucosamine biosynthesis; N-acetyl-alpha-D-glucosamine 1-phosphate from alpha-D-glucosamine 6-phosphate (route I): step 1/2.</text>
</comment>
<dbReference type="EMBL" id="MU007046">
    <property type="protein sequence ID" value="KAF2429478.1"/>
    <property type="molecule type" value="Genomic_DNA"/>
</dbReference>
<sequence length="175" mass="19712">MGESYLFSTSLVTPAIQETLPEGYKFRPLERSDFKNGHLDVLADLCYMGEITEEMWIERFDLMKRLEGTYYVLVIADEGGKIVGTGTLMVEKKFLYKLATQGHVEDVAIAANQQGKKFGVKLLKALDSVAEQVGCYKTILDCSPNKEGFYVKCGYEKAGSEMHNYYDHEAEEHGV</sequence>
<dbReference type="EC" id="2.3.1.4" evidence="8"/>
<comment type="similarity">
    <text evidence="8">Belongs to the acetyltransferase family. GNA1 subfamily.</text>
</comment>
<dbReference type="InterPro" id="IPR039143">
    <property type="entry name" value="GNPNAT1-like"/>
</dbReference>
<keyword evidence="11" id="KW-1185">Reference proteome</keyword>
<evidence type="ECO:0000256" key="7">
    <source>
        <dbReference type="ARBA" id="ARBA00023315"/>
    </source>
</evidence>
<evidence type="ECO:0000313" key="11">
    <source>
        <dbReference type="Proteomes" id="UP000800235"/>
    </source>
</evidence>
<evidence type="ECO:0000313" key="10">
    <source>
        <dbReference type="EMBL" id="KAF2429478.1"/>
    </source>
</evidence>
<proteinExistence type="inferred from homology"/>
<protein>
    <recommendedName>
        <fullName evidence="8">Glucosamine 6-phosphate N-acetyltransferase</fullName>
        <ecNumber evidence="8">2.3.1.4</ecNumber>
    </recommendedName>
</protein>
<dbReference type="Proteomes" id="UP000800235">
    <property type="component" value="Unassembled WGS sequence"/>
</dbReference>
<comment type="caution">
    <text evidence="10">The sequence shown here is derived from an EMBL/GenBank/DDBJ whole genome shotgun (WGS) entry which is preliminary data.</text>
</comment>